<reference evidence="1 2" key="1">
    <citation type="submission" date="2019-03" db="EMBL/GenBank/DDBJ databases">
        <title>Draft genome sequences of novel Actinobacteria.</title>
        <authorList>
            <person name="Sahin N."/>
            <person name="Ay H."/>
            <person name="Saygin H."/>
        </authorList>
    </citation>
    <scope>NUCLEOTIDE SEQUENCE [LARGE SCALE GENOMIC DNA]</scope>
    <source>
        <strain evidence="1 2">CH32</strain>
    </source>
</reference>
<keyword evidence="2" id="KW-1185">Reference proteome</keyword>
<accession>A0A4R4XCJ9</accession>
<organism evidence="1 2">
    <name type="scientific">Nonomuraea terrae</name>
    <dbReference type="NCBI Taxonomy" id="2530383"/>
    <lineage>
        <taxon>Bacteria</taxon>
        <taxon>Bacillati</taxon>
        <taxon>Actinomycetota</taxon>
        <taxon>Actinomycetes</taxon>
        <taxon>Streptosporangiales</taxon>
        <taxon>Streptosporangiaceae</taxon>
        <taxon>Nonomuraea</taxon>
    </lineage>
</organism>
<dbReference type="PROSITE" id="PS51257">
    <property type="entry name" value="PROKAR_LIPOPROTEIN"/>
    <property type="match status" value="1"/>
</dbReference>
<dbReference type="EMBL" id="SMKQ01000416">
    <property type="protein sequence ID" value="TDD28149.1"/>
    <property type="molecule type" value="Genomic_DNA"/>
</dbReference>
<dbReference type="Proteomes" id="UP000295302">
    <property type="component" value="Unassembled WGS sequence"/>
</dbReference>
<dbReference type="AlphaFoldDB" id="A0A4R4XCJ9"/>
<sequence length="41" mass="3816">MHSGRIGRLAAVTGAVLLTGACTQVTGVAGVGAVSPATPPA</sequence>
<protein>
    <submittedName>
        <fullName evidence="1">M23 family peptidase</fullName>
    </submittedName>
</protein>
<name>A0A4R4XCJ9_9ACTN</name>
<comment type="caution">
    <text evidence="1">The sequence shown here is derived from an EMBL/GenBank/DDBJ whole genome shotgun (WGS) entry which is preliminary data.</text>
</comment>
<evidence type="ECO:0000313" key="2">
    <source>
        <dbReference type="Proteomes" id="UP000295302"/>
    </source>
</evidence>
<gene>
    <name evidence="1" type="ORF">E1286_47040</name>
</gene>
<proteinExistence type="predicted"/>
<evidence type="ECO:0000313" key="1">
    <source>
        <dbReference type="EMBL" id="TDD28149.1"/>
    </source>
</evidence>
<feature type="non-terminal residue" evidence="1">
    <location>
        <position position="41"/>
    </location>
</feature>